<organism evidence="1 2">
    <name type="scientific">Phaseolus coccineus</name>
    <name type="common">Scarlet runner bean</name>
    <name type="synonym">Phaseolus multiflorus</name>
    <dbReference type="NCBI Taxonomy" id="3886"/>
    <lineage>
        <taxon>Eukaryota</taxon>
        <taxon>Viridiplantae</taxon>
        <taxon>Streptophyta</taxon>
        <taxon>Embryophyta</taxon>
        <taxon>Tracheophyta</taxon>
        <taxon>Spermatophyta</taxon>
        <taxon>Magnoliopsida</taxon>
        <taxon>eudicotyledons</taxon>
        <taxon>Gunneridae</taxon>
        <taxon>Pentapetalae</taxon>
        <taxon>rosids</taxon>
        <taxon>fabids</taxon>
        <taxon>Fabales</taxon>
        <taxon>Fabaceae</taxon>
        <taxon>Papilionoideae</taxon>
        <taxon>50 kb inversion clade</taxon>
        <taxon>NPAAA clade</taxon>
        <taxon>indigoferoid/millettioid clade</taxon>
        <taxon>Phaseoleae</taxon>
        <taxon>Phaseolus</taxon>
    </lineage>
</organism>
<dbReference type="EMBL" id="JAYMYR010000002">
    <property type="protein sequence ID" value="KAK7377578.1"/>
    <property type="molecule type" value="Genomic_DNA"/>
</dbReference>
<keyword evidence="2" id="KW-1185">Reference proteome</keyword>
<dbReference type="Proteomes" id="UP001374584">
    <property type="component" value="Unassembled WGS sequence"/>
</dbReference>
<comment type="caution">
    <text evidence="1">The sequence shown here is derived from an EMBL/GenBank/DDBJ whole genome shotgun (WGS) entry which is preliminary data.</text>
</comment>
<protein>
    <submittedName>
        <fullName evidence="1">Uncharacterized protein</fullName>
    </submittedName>
</protein>
<gene>
    <name evidence="1" type="ORF">VNO80_03005</name>
</gene>
<accession>A0AAN9NV96</accession>
<sequence>MESSLSKNFVSHAKAELKLRVRHNVLTQYIVDVNRLSVMREEVKMENDGGGLVNSNLKRSDNCFLKKRSGQLDSCVEPTQPLMVQPVVVQAHAI</sequence>
<reference evidence="1 2" key="1">
    <citation type="submission" date="2024-01" db="EMBL/GenBank/DDBJ databases">
        <title>The genomes of 5 underutilized Papilionoideae crops provide insights into root nodulation and disease resistanc.</title>
        <authorList>
            <person name="Jiang F."/>
        </authorList>
    </citation>
    <scope>NUCLEOTIDE SEQUENCE [LARGE SCALE GENOMIC DNA]</scope>
    <source>
        <strain evidence="1">JINMINGXINNONG_FW02</strain>
        <tissue evidence="1">Leaves</tissue>
    </source>
</reference>
<name>A0AAN9NV96_PHACN</name>
<evidence type="ECO:0000313" key="1">
    <source>
        <dbReference type="EMBL" id="KAK7377578.1"/>
    </source>
</evidence>
<dbReference type="AlphaFoldDB" id="A0AAN9NV96"/>
<proteinExistence type="predicted"/>
<evidence type="ECO:0000313" key="2">
    <source>
        <dbReference type="Proteomes" id="UP001374584"/>
    </source>
</evidence>